<proteinExistence type="predicted"/>
<name>A0A938YMU2_9ACTN</name>
<feature type="compositionally biased region" description="Polar residues" evidence="1">
    <location>
        <begin position="78"/>
        <end position="93"/>
    </location>
</feature>
<dbReference type="AlphaFoldDB" id="A0A938YMU2"/>
<evidence type="ECO:0000256" key="2">
    <source>
        <dbReference type="SAM" id="SignalP"/>
    </source>
</evidence>
<evidence type="ECO:0000313" key="3">
    <source>
        <dbReference type="EMBL" id="MBM9477588.1"/>
    </source>
</evidence>
<sequence>MIQTQSVLPTPAPRRWSVARTALSTAGLGAVLVALTACGPGGADAGPAVTGTPNVVVTTGAPIGMPTPTPGAPLSADSDFTPSSTTGTVTSDPSGFMDMQFPAGATDQQFVDGNGDHVNVSRNTGGGHSSVSNSSCDASGCETQVIENN</sequence>
<organism evidence="3 4">
    <name type="scientific">Nakamurella flavida</name>
    <dbReference type="NCBI Taxonomy" id="363630"/>
    <lineage>
        <taxon>Bacteria</taxon>
        <taxon>Bacillati</taxon>
        <taxon>Actinomycetota</taxon>
        <taxon>Actinomycetes</taxon>
        <taxon>Nakamurellales</taxon>
        <taxon>Nakamurellaceae</taxon>
        <taxon>Nakamurella</taxon>
    </lineage>
</organism>
<dbReference type="EMBL" id="JAERWL010000011">
    <property type="protein sequence ID" value="MBM9477588.1"/>
    <property type="molecule type" value="Genomic_DNA"/>
</dbReference>
<feature type="signal peptide" evidence="2">
    <location>
        <begin position="1"/>
        <end position="45"/>
    </location>
</feature>
<dbReference type="RefSeq" id="WP_205257710.1">
    <property type="nucleotide sequence ID" value="NZ_BAAAPV010000005.1"/>
</dbReference>
<keyword evidence="4" id="KW-1185">Reference proteome</keyword>
<dbReference type="Proteomes" id="UP000663801">
    <property type="component" value="Unassembled WGS sequence"/>
</dbReference>
<reference evidence="3" key="1">
    <citation type="submission" date="2021-01" db="EMBL/GenBank/DDBJ databases">
        <title>KCTC 19127 draft genome.</title>
        <authorList>
            <person name="An D."/>
        </authorList>
    </citation>
    <scope>NUCLEOTIDE SEQUENCE</scope>
    <source>
        <strain evidence="3">KCTC 19127</strain>
    </source>
</reference>
<feature type="compositionally biased region" description="Polar residues" evidence="1">
    <location>
        <begin position="129"/>
        <end position="139"/>
    </location>
</feature>
<comment type="caution">
    <text evidence="3">The sequence shown here is derived from an EMBL/GenBank/DDBJ whole genome shotgun (WGS) entry which is preliminary data.</text>
</comment>
<keyword evidence="2" id="KW-0732">Signal</keyword>
<protein>
    <submittedName>
        <fullName evidence="3">Uncharacterized protein</fullName>
    </submittedName>
</protein>
<feature type="region of interest" description="Disordered" evidence="1">
    <location>
        <begin position="60"/>
        <end position="139"/>
    </location>
</feature>
<evidence type="ECO:0000313" key="4">
    <source>
        <dbReference type="Proteomes" id="UP000663801"/>
    </source>
</evidence>
<feature type="chain" id="PRO_5037749713" evidence="2">
    <location>
        <begin position="46"/>
        <end position="149"/>
    </location>
</feature>
<accession>A0A938YMU2</accession>
<evidence type="ECO:0000256" key="1">
    <source>
        <dbReference type="SAM" id="MobiDB-lite"/>
    </source>
</evidence>
<gene>
    <name evidence="3" type="ORF">JL107_14145</name>
</gene>